<reference evidence="6 7" key="1">
    <citation type="submission" date="2021-07" db="EMBL/GenBank/DDBJ databases">
        <title>Paraburkholderia edwinii protects Aspergillus sp. from phenazines by acting as a toxin sponge.</title>
        <authorList>
            <person name="Dahlstrom K.M."/>
            <person name="Newman D.K."/>
        </authorList>
    </citation>
    <scope>NUCLEOTIDE SEQUENCE [LARGE SCALE GENOMIC DNA]</scope>
    <source>
        <strain evidence="6 7">Pe01</strain>
    </source>
</reference>
<dbReference type="Gene3D" id="1.10.10.10">
    <property type="entry name" value="Winged helix-like DNA-binding domain superfamily/Winged helix DNA-binding domain"/>
    <property type="match status" value="1"/>
</dbReference>
<organism evidence="6 7">
    <name type="scientific">Paraburkholderia edwinii</name>
    <dbReference type="NCBI Taxonomy" id="2861782"/>
    <lineage>
        <taxon>Bacteria</taxon>
        <taxon>Pseudomonadati</taxon>
        <taxon>Pseudomonadota</taxon>
        <taxon>Betaproteobacteria</taxon>
        <taxon>Burkholderiales</taxon>
        <taxon>Burkholderiaceae</taxon>
        <taxon>Paraburkholderia</taxon>
    </lineage>
</organism>
<gene>
    <name evidence="6" type="ORF">KZJ38_23475</name>
</gene>
<evidence type="ECO:0000256" key="2">
    <source>
        <dbReference type="ARBA" id="ARBA00023015"/>
    </source>
</evidence>
<protein>
    <submittedName>
        <fullName evidence="6">LysR family transcriptional regulator</fullName>
    </submittedName>
</protein>
<accession>A0ABX8UZK2</accession>
<dbReference type="CDD" id="cd08422">
    <property type="entry name" value="PBP2_CrgA_like"/>
    <property type="match status" value="1"/>
</dbReference>
<dbReference type="InterPro" id="IPR058163">
    <property type="entry name" value="LysR-type_TF_proteobact-type"/>
</dbReference>
<evidence type="ECO:0000256" key="3">
    <source>
        <dbReference type="ARBA" id="ARBA00023125"/>
    </source>
</evidence>
<dbReference type="InterPro" id="IPR036390">
    <property type="entry name" value="WH_DNA-bd_sf"/>
</dbReference>
<evidence type="ECO:0000256" key="1">
    <source>
        <dbReference type="ARBA" id="ARBA00009437"/>
    </source>
</evidence>
<dbReference type="PANTHER" id="PTHR30537:SF5">
    <property type="entry name" value="HTH-TYPE TRANSCRIPTIONAL ACTIVATOR TTDR-RELATED"/>
    <property type="match status" value="1"/>
</dbReference>
<keyword evidence="3" id="KW-0238">DNA-binding</keyword>
<proteinExistence type="inferred from homology"/>
<evidence type="ECO:0000313" key="6">
    <source>
        <dbReference type="EMBL" id="QYD72665.1"/>
    </source>
</evidence>
<dbReference type="PROSITE" id="PS50931">
    <property type="entry name" value="HTH_LYSR"/>
    <property type="match status" value="1"/>
</dbReference>
<dbReference type="RefSeq" id="WP_219802087.1">
    <property type="nucleotide sequence ID" value="NZ_CP080096.1"/>
</dbReference>
<dbReference type="Pfam" id="PF03466">
    <property type="entry name" value="LysR_substrate"/>
    <property type="match status" value="1"/>
</dbReference>
<dbReference type="InterPro" id="IPR000847">
    <property type="entry name" value="LysR_HTH_N"/>
</dbReference>
<name>A0ABX8UZK2_9BURK</name>
<dbReference type="InterPro" id="IPR005119">
    <property type="entry name" value="LysR_subst-bd"/>
</dbReference>
<dbReference type="SUPFAM" id="SSF46785">
    <property type="entry name" value="Winged helix' DNA-binding domain"/>
    <property type="match status" value="1"/>
</dbReference>
<evidence type="ECO:0000259" key="5">
    <source>
        <dbReference type="PROSITE" id="PS50931"/>
    </source>
</evidence>
<keyword evidence="4" id="KW-0804">Transcription</keyword>
<evidence type="ECO:0000313" key="7">
    <source>
        <dbReference type="Proteomes" id="UP000826462"/>
    </source>
</evidence>
<dbReference type="InterPro" id="IPR036388">
    <property type="entry name" value="WH-like_DNA-bd_sf"/>
</dbReference>
<dbReference type="Pfam" id="PF00126">
    <property type="entry name" value="HTH_1"/>
    <property type="match status" value="1"/>
</dbReference>
<dbReference type="PANTHER" id="PTHR30537">
    <property type="entry name" value="HTH-TYPE TRANSCRIPTIONAL REGULATOR"/>
    <property type="match status" value="1"/>
</dbReference>
<keyword evidence="2" id="KW-0805">Transcription regulation</keyword>
<evidence type="ECO:0000256" key="4">
    <source>
        <dbReference type="ARBA" id="ARBA00023163"/>
    </source>
</evidence>
<dbReference type="SUPFAM" id="SSF53850">
    <property type="entry name" value="Periplasmic binding protein-like II"/>
    <property type="match status" value="1"/>
</dbReference>
<sequence>MAAPSRTRLNSGLLHAMRLFVAVVDARGFTAAARQSNLTPPQVSRMIAELELRLGTKLLHRNARSVTLTAAGEQYLRKCRTILELVEEAEGEARDTVVRPAGTLRVSSMTSLGRHYVQPVIVEYAQRYPGVKVEYLTRQYPPDILAEGIDSSLFFASDLTASSLVGRKVAGARALLCASPDYLAQHGTPTRPEDLLAHSCIKLTSVPARYWELTEGVSTVSVPVRSVLDCDTPDAVLLAALAGLGIGLFPSWVVIDSLRSGRLVPVLPRWRTPEVGVYLLIPSRRLLPAKTRAWIDLITSRLPFALARDERIATQLAVSQSGASAD</sequence>
<comment type="similarity">
    <text evidence="1">Belongs to the LysR transcriptional regulatory family.</text>
</comment>
<dbReference type="Proteomes" id="UP000826462">
    <property type="component" value="Chromosome 2"/>
</dbReference>
<dbReference type="Gene3D" id="3.40.190.290">
    <property type="match status" value="1"/>
</dbReference>
<dbReference type="EMBL" id="CP080096">
    <property type="protein sequence ID" value="QYD72665.1"/>
    <property type="molecule type" value="Genomic_DNA"/>
</dbReference>
<keyword evidence="7" id="KW-1185">Reference proteome</keyword>
<feature type="domain" description="HTH lysR-type" evidence="5">
    <location>
        <begin position="14"/>
        <end position="69"/>
    </location>
</feature>